<evidence type="ECO:0000313" key="3">
    <source>
        <dbReference type="Proteomes" id="UP000325315"/>
    </source>
</evidence>
<dbReference type="PANTHER" id="PTHR11439">
    <property type="entry name" value="GAG-POL-RELATED RETROTRANSPOSON"/>
    <property type="match status" value="1"/>
</dbReference>
<reference evidence="3" key="1">
    <citation type="journal article" date="2019" name="Plant Biotechnol. J.">
        <title>Genome sequencing of the Australian wild diploid species Gossypium australe highlights disease resistance and delayed gland morphogenesis.</title>
        <authorList>
            <person name="Cai Y."/>
            <person name="Cai X."/>
            <person name="Wang Q."/>
            <person name="Wang P."/>
            <person name="Zhang Y."/>
            <person name="Cai C."/>
            <person name="Xu Y."/>
            <person name="Wang K."/>
            <person name="Zhou Z."/>
            <person name="Wang C."/>
            <person name="Geng S."/>
            <person name="Li B."/>
            <person name="Dong Q."/>
            <person name="Hou Y."/>
            <person name="Wang H."/>
            <person name="Ai P."/>
            <person name="Liu Z."/>
            <person name="Yi F."/>
            <person name="Sun M."/>
            <person name="An G."/>
            <person name="Cheng J."/>
            <person name="Zhang Y."/>
            <person name="Shi Q."/>
            <person name="Xie Y."/>
            <person name="Shi X."/>
            <person name="Chang Y."/>
            <person name="Huang F."/>
            <person name="Chen Y."/>
            <person name="Hong S."/>
            <person name="Mi L."/>
            <person name="Sun Q."/>
            <person name="Zhang L."/>
            <person name="Zhou B."/>
            <person name="Peng R."/>
            <person name="Zhang X."/>
            <person name="Liu F."/>
        </authorList>
    </citation>
    <scope>NUCLEOTIDE SEQUENCE [LARGE SCALE GENOMIC DNA]</scope>
    <source>
        <strain evidence="3">cv. PA1801</strain>
    </source>
</reference>
<feature type="domain" description="Reverse transcriptase Ty1/copia-type" evidence="1">
    <location>
        <begin position="8"/>
        <end position="164"/>
    </location>
</feature>
<dbReference type="Pfam" id="PF07727">
    <property type="entry name" value="RVT_2"/>
    <property type="match status" value="1"/>
</dbReference>
<evidence type="ECO:0000313" key="2">
    <source>
        <dbReference type="EMBL" id="KAA3479988.1"/>
    </source>
</evidence>
<organism evidence="2 3">
    <name type="scientific">Gossypium australe</name>
    <dbReference type="NCBI Taxonomy" id="47621"/>
    <lineage>
        <taxon>Eukaryota</taxon>
        <taxon>Viridiplantae</taxon>
        <taxon>Streptophyta</taxon>
        <taxon>Embryophyta</taxon>
        <taxon>Tracheophyta</taxon>
        <taxon>Spermatophyta</taxon>
        <taxon>Magnoliopsida</taxon>
        <taxon>eudicotyledons</taxon>
        <taxon>Gunneridae</taxon>
        <taxon>Pentapetalae</taxon>
        <taxon>rosids</taxon>
        <taxon>malvids</taxon>
        <taxon>Malvales</taxon>
        <taxon>Malvaceae</taxon>
        <taxon>Malvoideae</taxon>
        <taxon>Gossypium</taxon>
    </lineage>
</organism>
<dbReference type="InterPro" id="IPR043502">
    <property type="entry name" value="DNA/RNA_pol_sf"/>
</dbReference>
<dbReference type="Proteomes" id="UP000325315">
    <property type="component" value="Unassembled WGS sequence"/>
</dbReference>
<protein>
    <submittedName>
        <fullName evidence="2">Retrovirus-related Pol polyprotein from transposon TNT 1-94</fullName>
    </submittedName>
</protein>
<dbReference type="OrthoDB" id="999257at2759"/>
<dbReference type="SUPFAM" id="SSF56672">
    <property type="entry name" value="DNA/RNA polymerases"/>
    <property type="match status" value="1"/>
</dbReference>
<comment type="caution">
    <text evidence="2">The sequence shown here is derived from an EMBL/GenBank/DDBJ whole genome shotgun (WGS) entry which is preliminary data.</text>
</comment>
<proteinExistence type="predicted"/>
<name>A0A5B6WFP4_9ROSI</name>
<accession>A0A5B6WFP4</accession>
<gene>
    <name evidence="2" type="ORF">EPI10_020454</name>
</gene>
<dbReference type="PANTHER" id="PTHR11439:SF467">
    <property type="entry name" value="INTEGRASE CATALYTIC DOMAIN-CONTAINING PROTEIN"/>
    <property type="match status" value="1"/>
</dbReference>
<sequence length="456" mass="51115">MMTSTRVEIIGCKWLFKIKRNPDGTIARRKARLVAKGCSQVPGCDFKETFSPVVKPSTIRVILSIAVSRGWSLQQVDVNSTFLNGNLDTEVFIDQPPGYVQYDSTGKPLVCRLKKALYGLRQAPRTWFEKLKSFLVSIGFIVSKSDVSLFVRIKAESTLFVLVYDMGGLHYFLGIEVTRSSSGCLHLCQTKYIRDILARTSMINAKSVHTPMVSSSTLSKEDGDQLENPTKYRSLAGALQCVLLTRPDIAYAVNKICQFMHNPTTVHMTALKCILRYLYGTLDFGIVFRPVVQLSLVAYADANCGLDFNDRRSVSRYCVYFGSTPVSWCSKKQQLVFHSTAEAEYRSLAATTSKVTWLLSLLQELHIKSEDTSHIWCDSSSAVAVAGNPALHYEFKHVELDLFFVRERVVDGSIFVGEVPVCDQVADVLTKPLSISFFSQFRNLLQVLPVKKIGEY</sequence>
<evidence type="ECO:0000259" key="1">
    <source>
        <dbReference type="Pfam" id="PF07727"/>
    </source>
</evidence>
<keyword evidence="3" id="KW-1185">Reference proteome</keyword>
<dbReference type="EMBL" id="SMMG02000003">
    <property type="protein sequence ID" value="KAA3479988.1"/>
    <property type="molecule type" value="Genomic_DNA"/>
</dbReference>
<dbReference type="InterPro" id="IPR013103">
    <property type="entry name" value="RVT_2"/>
</dbReference>
<dbReference type="AlphaFoldDB" id="A0A5B6WFP4"/>
<dbReference type="CDD" id="cd09272">
    <property type="entry name" value="RNase_HI_RT_Ty1"/>
    <property type="match status" value="1"/>
</dbReference>